<comment type="caution">
    <text evidence="2">The sequence shown here is derived from an EMBL/GenBank/DDBJ whole genome shotgun (WGS) entry which is preliminary data.</text>
</comment>
<dbReference type="Proteomes" id="UP000727907">
    <property type="component" value="Unassembled WGS sequence"/>
</dbReference>
<organism evidence="2 3">
    <name type="scientific">Reyranella humidisoli</name>
    <dbReference type="NCBI Taxonomy" id="2849149"/>
    <lineage>
        <taxon>Bacteria</taxon>
        <taxon>Pseudomonadati</taxon>
        <taxon>Pseudomonadota</taxon>
        <taxon>Alphaproteobacteria</taxon>
        <taxon>Hyphomicrobiales</taxon>
        <taxon>Reyranellaceae</taxon>
        <taxon>Reyranella</taxon>
    </lineage>
</organism>
<feature type="transmembrane region" description="Helical" evidence="1">
    <location>
        <begin position="7"/>
        <end position="27"/>
    </location>
</feature>
<reference evidence="2 3" key="1">
    <citation type="submission" date="2021-06" db="EMBL/GenBank/DDBJ databases">
        <authorList>
            <person name="Lee D.H."/>
        </authorList>
    </citation>
    <scope>NUCLEOTIDE SEQUENCE [LARGE SCALE GENOMIC DNA]</scope>
    <source>
        <strain evidence="2 3">MMS21-HV4-11</strain>
    </source>
</reference>
<dbReference type="EMBL" id="JAHOPB010000002">
    <property type="protein sequence ID" value="MBU8876670.1"/>
    <property type="molecule type" value="Genomic_DNA"/>
</dbReference>
<keyword evidence="1" id="KW-0472">Membrane</keyword>
<dbReference type="RefSeq" id="WP_216965636.1">
    <property type="nucleotide sequence ID" value="NZ_JAHOPB010000002.1"/>
</dbReference>
<keyword evidence="3" id="KW-1185">Reference proteome</keyword>
<keyword evidence="1" id="KW-0812">Transmembrane</keyword>
<evidence type="ECO:0000313" key="2">
    <source>
        <dbReference type="EMBL" id="MBU8876670.1"/>
    </source>
</evidence>
<accession>A0ABS6IQQ2</accession>
<protein>
    <submittedName>
        <fullName evidence="2">Uncharacterized protein</fullName>
    </submittedName>
</protein>
<evidence type="ECO:0000313" key="3">
    <source>
        <dbReference type="Proteomes" id="UP000727907"/>
    </source>
</evidence>
<gene>
    <name evidence="2" type="ORF">KQ910_23045</name>
</gene>
<evidence type="ECO:0000256" key="1">
    <source>
        <dbReference type="SAM" id="Phobius"/>
    </source>
</evidence>
<keyword evidence="1" id="KW-1133">Transmembrane helix</keyword>
<proteinExistence type="predicted"/>
<sequence>MSAFKPLWIALRAAVLATAVFWVALFIVDKIGWQAPLGLTEQLVFFVVFFFGVLMAK</sequence>
<name>A0ABS6IQQ2_9HYPH</name>
<feature type="transmembrane region" description="Helical" evidence="1">
    <location>
        <begin position="33"/>
        <end position="56"/>
    </location>
</feature>